<proteinExistence type="predicted"/>
<dbReference type="EMBL" id="OX596095">
    <property type="protein sequence ID" value="CAM9513745.1"/>
    <property type="molecule type" value="Genomic_DNA"/>
</dbReference>
<organism evidence="1 2">
    <name type="scientific">Rangifer tarandus platyrhynchus</name>
    <name type="common">Svalbard reindeer</name>
    <dbReference type="NCBI Taxonomy" id="3082113"/>
    <lineage>
        <taxon>Eukaryota</taxon>
        <taxon>Metazoa</taxon>
        <taxon>Chordata</taxon>
        <taxon>Craniata</taxon>
        <taxon>Vertebrata</taxon>
        <taxon>Euteleostomi</taxon>
        <taxon>Mammalia</taxon>
        <taxon>Eutheria</taxon>
        <taxon>Laurasiatheria</taxon>
        <taxon>Artiodactyla</taxon>
        <taxon>Ruminantia</taxon>
        <taxon>Pecora</taxon>
        <taxon>Cervidae</taxon>
        <taxon>Odocoileinae</taxon>
        <taxon>Rangifer</taxon>
    </lineage>
</organism>
<dbReference type="Proteomes" id="UP001162501">
    <property type="component" value="Chromosome 11"/>
</dbReference>
<sequence>MVGVVPSPAPPPRPRLRATRALEPPPAENCDWGLNLCSCLEAGPDHQEWLSSLLLQPVLLPMARGHSRRPGLSETSLVRDKSRITDAQAPGPRLAGPRILQIFAHLDFPFSRRQKAGHRLPSAGH</sequence>
<accession>A0AC59YA19</accession>
<protein>
    <submittedName>
        <fullName evidence="1">Uncharacterized protein</fullName>
    </submittedName>
</protein>
<name>A0AC59YA19_RANTA</name>
<evidence type="ECO:0000313" key="2">
    <source>
        <dbReference type="Proteomes" id="UP001162501"/>
    </source>
</evidence>
<reference evidence="1" key="2">
    <citation type="submission" date="2025-03" db="EMBL/GenBank/DDBJ databases">
        <authorList>
            <consortium name="ELIXIR-Norway"/>
            <consortium name="Elixir Norway"/>
        </authorList>
    </citation>
    <scope>NUCLEOTIDE SEQUENCE</scope>
</reference>
<reference evidence="1" key="1">
    <citation type="submission" date="2023-05" db="EMBL/GenBank/DDBJ databases">
        <authorList>
            <consortium name="ELIXIR-Norway"/>
        </authorList>
    </citation>
    <scope>NUCLEOTIDE SEQUENCE</scope>
</reference>
<gene>
    <name evidence="1" type="ORF">MRATA1EN22A_LOCUS3592</name>
</gene>
<evidence type="ECO:0000313" key="1">
    <source>
        <dbReference type="EMBL" id="CAM9513745.1"/>
    </source>
</evidence>